<dbReference type="KEGG" id="csol:105360071"/>
<reference evidence="3" key="1">
    <citation type="submission" date="2025-08" db="UniProtKB">
        <authorList>
            <consortium name="RefSeq"/>
        </authorList>
    </citation>
    <scope>IDENTIFICATION</scope>
</reference>
<gene>
    <name evidence="3" type="primary">LOC105360071</name>
</gene>
<evidence type="ECO:0000313" key="3">
    <source>
        <dbReference type="RefSeq" id="XP_011495149.1"/>
    </source>
</evidence>
<keyword evidence="1" id="KW-0812">Transmembrane</keyword>
<accession>A0AAJ6YC87</accession>
<feature type="non-terminal residue" evidence="3">
    <location>
        <position position="1"/>
    </location>
</feature>
<evidence type="ECO:0000313" key="2">
    <source>
        <dbReference type="Proteomes" id="UP000695007"/>
    </source>
</evidence>
<feature type="transmembrane region" description="Helical" evidence="1">
    <location>
        <begin position="164"/>
        <end position="180"/>
    </location>
</feature>
<proteinExistence type="predicted"/>
<dbReference type="Proteomes" id="UP000695007">
    <property type="component" value="Unplaced"/>
</dbReference>
<protein>
    <submittedName>
        <fullName evidence="3">Uncharacterized protein LOC105360071</fullName>
    </submittedName>
</protein>
<keyword evidence="1" id="KW-0472">Membrane</keyword>
<dbReference type="RefSeq" id="XP_011495149.1">
    <property type="nucleotide sequence ID" value="XM_011496847.1"/>
</dbReference>
<evidence type="ECO:0000256" key="1">
    <source>
        <dbReference type="SAM" id="Phobius"/>
    </source>
</evidence>
<dbReference type="GeneID" id="105360071"/>
<sequence>YILYLFDISLCIDNVYEQISPYMQDSQIIDPNSLFYNRQSQTIQIPKNYKYEDVVNNKIIVRNVFDHHLYCKDNYYEVFITRLINMLIFKSNFQIINDIAFGKLDLEATIEELEVLQSFRERNISIRQIDTIISNIVRPVPISSFDKIISYSDILMIYFYENRIFLGTIILILFIIRICLKIKWTRPKIIILTFDVMISISYIITYWDLVQDKQIKLAAQEKMYSSLYKMCNRNEINFFSKVYFFFSYRGFGNDACLQYFETIITNPALKVTPLHVLTHMCSTCVFYPFSIAGHYLSDFIENYTGSLFFPLRIYPSL</sequence>
<keyword evidence="1" id="KW-1133">Transmembrane helix</keyword>
<name>A0AAJ6YC87_9HYME</name>
<organism evidence="2 3">
    <name type="scientific">Ceratosolen solmsi marchali</name>
    <dbReference type="NCBI Taxonomy" id="326594"/>
    <lineage>
        <taxon>Eukaryota</taxon>
        <taxon>Metazoa</taxon>
        <taxon>Ecdysozoa</taxon>
        <taxon>Arthropoda</taxon>
        <taxon>Hexapoda</taxon>
        <taxon>Insecta</taxon>
        <taxon>Pterygota</taxon>
        <taxon>Neoptera</taxon>
        <taxon>Endopterygota</taxon>
        <taxon>Hymenoptera</taxon>
        <taxon>Apocrita</taxon>
        <taxon>Proctotrupomorpha</taxon>
        <taxon>Chalcidoidea</taxon>
        <taxon>Agaonidae</taxon>
        <taxon>Agaoninae</taxon>
        <taxon>Ceratosolen</taxon>
    </lineage>
</organism>
<feature type="transmembrane region" description="Helical" evidence="1">
    <location>
        <begin position="189"/>
        <end position="207"/>
    </location>
</feature>
<dbReference type="AlphaFoldDB" id="A0AAJ6YC87"/>
<keyword evidence="2" id="KW-1185">Reference proteome</keyword>